<evidence type="ECO:0000313" key="3">
    <source>
        <dbReference type="EMBL" id="GEO07623.1"/>
    </source>
</evidence>
<dbReference type="PANTHER" id="PTHR45947:SF3">
    <property type="entry name" value="SULFOQUINOVOSYL TRANSFERASE SQD2"/>
    <property type="match status" value="1"/>
</dbReference>
<dbReference type="Pfam" id="PF13439">
    <property type="entry name" value="Glyco_transf_4"/>
    <property type="match status" value="1"/>
</dbReference>
<name>A0A512B6M7_9BACT</name>
<gene>
    <name evidence="3" type="ORF">SAE01_01190</name>
</gene>
<feature type="domain" description="Glycosyl transferase family 1" evidence="1">
    <location>
        <begin position="264"/>
        <end position="414"/>
    </location>
</feature>
<evidence type="ECO:0000259" key="1">
    <source>
        <dbReference type="Pfam" id="PF00534"/>
    </source>
</evidence>
<dbReference type="EMBL" id="BJYT01000001">
    <property type="protein sequence ID" value="GEO07623.1"/>
    <property type="molecule type" value="Genomic_DNA"/>
</dbReference>
<dbReference type="OrthoDB" id="9790710at2"/>
<dbReference type="AlphaFoldDB" id="A0A512B6M7"/>
<protein>
    <submittedName>
        <fullName evidence="3">LPS biosynthesis protein RfbU</fullName>
    </submittedName>
</protein>
<proteinExistence type="predicted"/>
<organism evidence="3 4">
    <name type="scientific">Segetibacter aerophilus</name>
    <dbReference type="NCBI Taxonomy" id="670293"/>
    <lineage>
        <taxon>Bacteria</taxon>
        <taxon>Pseudomonadati</taxon>
        <taxon>Bacteroidota</taxon>
        <taxon>Chitinophagia</taxon>
        <taxon>Chitinophagales</taxon>
        <taxon>Chitinophagaceae</taxon>
        <taxon>Segetibacter</taxon>
    </lineage>
</organism>
<dbReference type="PANTHER" id="PTHR45947">
    <property type="entry name" value="SULFOQUINOVOSYL TRANSFERASE SQD2"/>
    <property type="match status" value="1"/>
</dbReference>
<reference evidence="3 4" key="1">
    <citation type="submission" date="2019-07" db="EMBL/GenBank/DDBJ databases">
        <title>Whole genome shotgun sequence of Segetibacter aerophilus NBRC 106135.</title>
        <authorList>
            <person name="Hosoyama A."/>
            <person name="Uohara A."/>
            <person name="Ohji S."/>
            <person name="Ichikawa N."/>
        </authorList>
    </citation>
    <scope>NUCLEOTIDE SEQUENCE [LARGE SCALE GENOMIC DNA]</scope>
    <source>
        <strain evidence="3 4">NBRC 106135</strain>
    </source>
</reference>
<sequence>MNVCLCVSWYFPNSVGGTETYVQALARYLQQEGHDVIVLKPGHKDEENYFYEGIEIRSFFPGTDFKRRMYLGLQAPELTDFEEKLKATSPDVIHFHSLTGPSGISISHIEKARKIAAKVYFTFHLPHLTCATSTFKYLKKHDCEGVAEPKKCAECLFAHSGWPIPAAKALGAFSTSLNKRNIKVLGYNPLFTRLGSAVWIELRKEQLGKLSSLCDKLICLSSWFCKVLKKNGVPKEKLALFEQGVLMEVGKPVRKGNPQIDVSEPVRLVFLGRLDPIKGLSLLLSVIKEFDEEEFIIDLYGPIDQGYWQQLEPYFKKGNIQYKGILKREEILQTLSTYHAMVVPSLVTEMAPLVLQEAFAASIPAIASDVAGNAAFVIPNVNGWLFKSGNTESLKEVLSWLLKNKNELTKASNNMYPVRTIKDIGGEHLELYLS</sequence>
<keyword evidence="4" id="KW-1185">Reference proteome</keyword>
<dbReference type="GO" id="GO:0016757">
    <property type="term" value="F:glycosyltransferase activity"/>
    <property type="evidence" value="ECO:0007669"/>
    <property type="project" value="InterPro"/>
</dbReference>
<feature type="domain" description="Glycosyltransferase subfamily 4-like N-terminal" evidence="2">
    <location>
        <begin position="15"/>
        <end position="126"/>
    </location>
</feature>
<evidence type="ECO:0000259" key="2">
    <source>
        <dbReference type="Pfam" id="PF13439"/>
    </source>
</evidence>
<dbReference type="InterPro" id="IPR050194">
    <property type="entry name" value="Glycosyltransferase_grp1"/>
</dbReference>
<dbReference type="Proteomes" id="UP000321513">
    <property type="component" value="Unassembled WGS sequence"/>
</dbReference>
<dbReference type="InterPro" id="IPR001296">
    <property type="entry name" value="Glyco_trans_1"/>
</dbReference>
<dbReference type="Gene3D" id="3.40.50.2000">
    <property type="entry name" value="Glycogen Phosphorylase B"/>
    <property type="match status" value="2"/>
</dbReference>
<comment type="caution">
    <text evidence="3">The sequence shown here is derived from an EMBL/GenBank/DDBJ whole genome shotgun (WGS) entry which is preliminary data.</text>
</comment>
<dbReference type="RefSeq" id="WP_147201587.1">
    <property type="nucleotide sequence ID" value="NZ_BJYT01000001.1"/>
</dbReference>
<dbReference type="SUPFAM" id="SSF53756">
    <property type="entry name" value="UDP-Glycosyltransferase/glycogen phosphorylase"/>
    <property type="match status" value="1"/>
</dbReference>
<dbReference type="InterPro" id="IPR028098">
    <property type="entry name" value="Glyco_trans_4-like_N"/>
</dbReference>
<evidence type="ECO:0000313" key="4">
    <source>
        <dbReference type="Proteomes" id="UP000321513"/>
    </source>
</evidence>
<dbReference type="Pfam" id="PF00534">
    <property type="entry name" value="Glycos_transf_1"/>
    <property type="match status" value="1"/>
</dbReference>
<accession>A0A512B6M7</accession>